<dbReference type="Pfam" id="PF08395">
    <property type="entry name" value="7tm_7"/>
    <property type="match status" value="1"/>
</dbReference>
<feature type="transmembrane region" description="Helical" evidence="6">
    <location>
        <begin position="268"/>
        <end position="285"/>
    </location>
</feature>
<evidence type="ECO:0000256" key="5">
    <source>
        <dbReference type="ARBA" id="ARBA00023136"/>
    </source>
</evidence>
<comment type="caution">
    <text evidence="7">The sequence shown here is derived from an EMBL/GenBank/DDBJ whole genome shotgun (WGS) entry which is preliminary data.</text>
</comment>
<accession>A0A8J2H765</accession>
<evidence type="ECO:0008006" key="9">
    <source>
        <dbReference type="Google" id="ProtNLM"/>
    </source>
</evidence>
<dbReference type="AlphaFoldDB" id="A0A8J2H765"/>
<keyword evidence="5 6" id="KW-0472">Membrane</keyword>
<evidence type="ECO:0000313" key="7">
    <source>
        <dbReference type="EMBL" id="CAG5080895.1"/>
    </source>
</evidence>
<keyword evidence="4 6" id="KW-1133">Transmembrane helix</keyword>
<reference evidence="7" key="1">
    <citation type="submission" date="2021-04" db="EMBL/GenBank/DDBJ databases">
        <authorList>
            <person name="Chebbi M.A.C M."/>
        </authorList>
    </citation>
    <scope>NUCLEOTIDE SEQUENCE</scope>
</reference>
<gene>
    <name evidence="7" type="ORF">HICCMSTLAB_LOCUS3132</name>
</gene>
<evidence type="ECO:0000256" key="3">
    <source>
        <dbReference type="ARBA" id="ARBA00022692"/>
    </source>
</evidence>
<comment type="subcellular location">
    <subcellularLocation>
        <location evidence="1">Cell membrane</location>
        <topology evidence="1">Multi-pass membrane protein</topology>
    </subcellularLocation>
</comment>
<keyword evidence="3 6" id="KW-0812">Transmembrane</keyword>
<keyword evidence="2" id="KW-1003">Cell membrane</keyword>
<evidence type="ECO:0000256" key="1">
    <source>
        <dbReference type="ARBA" id="ARBA00004651"/>
    </source>
</evidence>
<protein>
    <recommendedName>
        <fullName evidence="9">Gustatory receptor</fullName>
    </recommendedName>
</protein>
<evidence type="ECO:0000313" key="8">
    <source>
        <dbReference type="Proteomes" id="UP000786811"/>
    </source>
</evidence>
<feature type="transmembrane region" description="Helical" evidence="6">
    <location>
        <begin position="176"/>
        <end position="200"/>
    </location>
</feature>
<feature type="transmembrane region" description="Helical" evidence="6">
    <location>
        <begin position="6"/>
        <end position="31"/>
    </location>
</feature>
<feature type="transmembrane region" description="Helical" evidence="6">
    <location>
        <begin position="61"/>
        <end position="88"/>
    </location>
</feature>
<organism evidence="7 8">
    <name type="scientific">Cotesia congregata</name>
    <name type="common">Parasitoid wasp</name>
    <name type="synonym">Apanteles congregatus</name>
    <dbReference type="NCBI Taxonomy" id="51543"/>
    <lineage>
        <taxon>Eukaryota</taxon>
        <taxon>Metazoa</taxon>
        <taxon>Ecdysozoa</taxon>
        <taxon>Arthropoda</taxon>
        <taxon>Hexapoda</taxon>
        <taxon>Insecta</taxon>
        <taxon>Pterygota</taxon>
        <taxon>Neoptera</taxon>
        <taxon>Endopterygota</taxon>
        <taxon>Hymenoptera</taxon>
        <taxon>Apocrita</taxon>
        <taxon>Ichneumonoidea</taxon>
        <taxon>Braconidae</taxon>
        <taxon>Microgastrinae</taxon>
        <taxon>Cotesia</taxon>
    </lineage>
</organism>
<evidence type="ECO:0000256" key="4">
    <source>
        <dbReference type="ARBA" id="ARBA00022989"/>
    </source>
</evidence>
<name>A0A8J2H765_COTCN</name>
<evidence type="ECO:0000256" key="6">
    <source>
        <dbReference type="SAM" id="Phobius"/>
    </source>
</evidence>
<sequence>MDTIASKIICYCILGFGLLSVKIIWLIYIFYQKDIVNIANDLHILDNNIKKCKFYSPEKDYLMYLVFIGNFVICNGVFLFEFFLYFSITQPLWAIPYVISSWTLTQYTLFLDSILLRFRNLNNMILKLGNINTEFEFDSIHVPRVTVSESTIINAVQMINYNHTSLCEISRKVAEFYALPTLVAILYFVATATYNLYYILKPFVTNNKYEEFSIFVYIETSSTFLMTFFDFLALITNTIRISREVKNIALSVHLLLDRCKEYPRVRNTIAGTIVTYLLILVQFRLI</sequence>
<dbReference type="Proteomes" id="UP000786811">
    <property type="component" value="Unassembled WGS sequence"/>
</dbReference>
<dbReference type="OrthoDB" id="6366728at2759"/>
<evidence type="ECO:0000256" key="2">
    <source>
        <dbReference type="ARBA" id="ARBA00022475"/>
    </source>
</evidence>
<dbReference type="InterPro" id="IPR013604">
    <property type="entry name" value="7TM_chemorcpt"/>
</dbReference>
<dbReference type="GO" id="GO:0005886">
    <property type="term" value="C:plasma membrane"/>
    <property type="evidence" value="ECO:0007669"/>
    <property type="project" value="UniProtKB-SubCell"/>
</dbReference>
<keyword evidence="8" id="KW-1185">Reference proteome</keyword>
<feature type="transmembrane region" description="Helical" evidence="6">
    <location>
        <begin position="212"/>
        <end position="235"/>
    </location>
</feature>
<dbReference type="GO" id="GO:0050909">
    <property type="term" value="P:sensory perception of taste"/>
    <property type="evidence" value="ECO:0007669"/>
    <property type="project" value="InterPro"/>
</dbReference>
<proteinExistence type="predicted"/>
<dbReference type="EMBL" id="CAJNRD030001118">
    <property type="protein sequence ID" value="CAG5080895.1"/>
    <property type="molecule type" value="Genomic_DNA"/>
</dbReference>